<evidence type="ECO:0000313" key="2">
    <source>
        <dbReference type="Proteomes" id="UP001275436"/>
    </source>
</evidence>
<evidence type="ECO:0000313" key="1">
    <source>
        <dbReference type="EMBL" id="GLO65448.1"/>
    </source>
</evidence>
<protein>
    <submittedName>
        <fullName evidence="1">Thioesterase</fullName>
    </submittedName>
</protein>
<accession>A0ABQ5TF12</accession>
<dbReference type="InterPro" id="IPR050563">
    <property type="entry name" value="4-hydroxybenzoyl-CoA_TE"/>
</dbReference>
<reference evidence="1 2" key="1">
    <citation type="submission" date="2023-02" db="EMBL/GenBank/DDBJ databases">
        <title>Oceanobacillus kimchii IFOP_LL358 isolated form Alexandrium catenella lab strain.</title>
        <authorList>
            <person name="Gajardo G."/>
            <person name="Ueki S."/>
            <person name="Maruyama F."/>
        </authorList>
    </citation>
    <scope>NUCLEOTIDE SEQUENCE [LARGE SCALE GENOMIC DNA]</scope>
    <source>
        <strain evidence="1 2">IFOP_LL358</strain>
    </source>
</reference>
<dbReference type="Proteomes" id="UP001275436">
    <property type="component" value="Unassembled WGS sequence"/>
</dbReference>
<comment type="caution">
    <text evidence="1">The sequence shown here is derived from an EMBL/GenBank/DDBJ whole genome shotgun (WGS) entry which is preliminary data.</text>
</comment>
<sequence>MNTTFSFKSEVIQEWVDYNGHMNDAAYASVFSYAVDSLMEFFGLTKEVIENEKYTLFTLETHLCYLNEAHLGEELNVNLQLLDVDSKRLHVFFTMKNTNEVVIATSEQMLMGMDQEIGKPAPFLPHVNDNINHVWKNHQLKEKPKQAGRVIGIKIK</sequence>
<dbReference type="CDD" id="cd00586">
    <property type="entry name" value="4HBT"/>
    <property type="match status" value="1"/>
</dbReference>
<dbReference type="PANTHER" id="PTHR31793">
    <property type="entry name" value="4-HYDROXYBENZOYL-COA THIOESTERASE FAMILY MEMBER"/>
    <property type="match status" value="1"/>
</dbReference>
<proteinExistence type="predicted"/>
<dbReference type="EMBL" id="BSKO01000001">
    <property type="protein sequence ID" value="GLO65448.1"/>
    <property type="molecule type" value="Genomic_DNA"/>
</dbReference>
<name>A0ABQ5TF12_9BACI</name>
<gene>
    <name evidence="1" type="ORF">MACH08_12320</name>
</gene>
<dbReference type="Pfam" id="PF13279">
    <property type="entry name" value="4HBT_2"/>
    <property type="match status" value="1"/>
</dbReference>
<dbReference type="Gene3D" id="3.10.129.10">
    <property type="entry name" value="Hotdog Thioesterase"/>
    <property type="match status" value="1"/>
</dbReference>
<dbReference type="SUPFAM" id="SSF54637">
    <property type="entry name" value="Thioesterase/thiol ester dehydrase-isomerase"/>
    <property type="match status" value="1"/>
</dbReference>
<dbReference type="PANTHER" id="PTHR31793:SF2">
    <property type="entry name" value="BLR1345 PROTEIN"/>
    <property type="match status" value="1"/>
</dbReference>
<dbReference type="InterPro" id="IPR029069">
    <property type="entry name" value="HotDog_dom_sf"/>
</dbReference>
<organism evidence="1 2">
    <name type="scientific">Oceanobacillus kimchii</name>
    <dbReference type="NCBI Taxonomy" id="746691"/>
    <lineage>
        <taxon>Bacteria</taxon>
        <taxon>Bacillati</taxon>
        <taxon>Bacillota</taxon>
        <taxon>Bacilli</taxon>
        <taxon>Bacillales</taxon>
        <taxon>Bacillaceae</taxon>
        <taxon>Oceanobacillus</taxon>
    </lineage>
</organism>
<keyword evidence="2" id="KW-1185">Reference proteome</keyword>
<dbReference type="RefSeq" id="WP_215064239.1">
    <property type="nucleotide sequence ID" value="NZ_BSKO01000001.1"/>
</dbReference>